<keyword evidence="2" id="KW-1185">Reference proteome</keyword>
<evidence type="ECO:0000313" key="2">
    <source>
        <dbReference type="Proteomes" id="UP001424741"/>
    </source>
</evidence>
<comment type="caution">
    <text evidence="1">The sequence shown here is derived from an EMBL/GenBank/DDBJ whole genome shotgun (WGS) entry which is preliminary data.</text>
</comment>
<sequence>MLLIAGVVYVTCYRVRDLDRYNQLELGLEKGEVLEIFDRLPVYECRYRGLEIIYLEGQSLFREKMENQEETDYKSLNALPDPFDFFMLAFDAEQKLVAYTWCGETTTIQTAVGEAKGSHFKHAASQMDEITGEEYE</sequence>
<name>A0ABP9V4E9_9BACT</name>
<dbReference type="Proteomes" id="UP001424741">
    <property type="component" value="Unassembled WGS sequence"/>
</dbReference>
<proteinExistence type="predicted"/>
<accession>A0ABP9V4E9</accession>
<evidence type="ECO:0000313" key="1">
    <source>
        <dbReference type="EMBL" id="GAA5497551.1"/>
    </source>
</evidence>
<protein>
    <submittedName>
        <fullName evidence="1">Uncharacterized protein</fullName>
    </submittedName>
</protein>
<organism evidence="1 2">
    <name type="scientific">Rubritalea halochordaticola</name>
    <dbReference type="NCBI Taxonomy" id="714537"/>
    <lineage>
        <taxon>Bacteria</taxon>
        <taxon>Pseudomonadati</taxon>
        <taxon>Verrucomicrobiota</taxon>
        <taxon>Verrucomicrobiia</taxon>
        <taxon>Verrucomicrobiales</taxon>
        <taxon>Rubritaleaceae</taxon>
        <taxon>Rubritalea</taxon>
    </lineage>
</organism>
<gene>
    <name evidence="1" type="ORF">Rhal01_03747</name>
</gene>
<dbReference type="EMBL" id="BAABRL010000016">
    <property type="protein sequence ID" value="GAA5497551.1"/>
    <property type="molecule type" value="Genomic_DNA"/>
</dbReference>
<reference evidence="1 2" key="1">
    <citation type="submission" date="2024-02" db="EMBL/GenBank/DDBJ databases">
        <title>Rubritalea halochordaticola NBRC 107102.</title>
        <authorList>
            <person name="Ichikawa N."/>
            <person name="Katano-Makiyama Y."/>
            <person name="Hidaka K."/>
        </authorList>
    </citation>
    <scope>NUCLEOTIDE SEQUENCE [LARGE SCALE GENOMIC DNA]</scope>
    <source>
        <strain evidence="1 2">NBRC 107102</strain>
    </source>
</reference>